<keyword evidence="8" id="KW-0479">Metal-binding</keyword>
<evidence type="ECO:0000256" key="11">
    <source>
        <dbReference type="ARBA" id="ARBA00022917"/>
    </source>
</evidence>
<dbReference type="GO" id="GO:0003924">
    <property type="term" value="F:GTPase activity"/>
    <property type="evidence" value="ECO:0007669"/>
    <property type="project" value="InterPro"/>
</dbReference>
<dbReference type="GO" id="GO:0003743">
    <property type="term" value="F:translation initiation factor activity"/>
    <property type="evidence" value="ECO:0007669"/>
    <property type="project" value="UniProtKB-KW"/>
</dbReference>
<comment type="subcellular location">
    <subcellularLocation>
        <location evidence="2">Cytoplasm</location>
    </subcellularLocation>
    <subcellularLocation>
        <location evidence="1">Plastid</location>
        <location evidence="1">Chloroplast</location>
    </subcellularLocation>
</comment>
<feature type="region of interest" description="Disordered" evidence="14">
    <location>
        <begin position="332"/>
        <end position="379"/>
    </location>
</feature>
<dbReference type="InterPro" id="IPR027417">
    <property type="entry name" value="P-loop_NTPase"/>
</dbReference>
<dbReference type="FunFam" id="2.40.30.10:FF:000013">
    <property type="entry name" value="eukaryotic translation initiation factor 5B"/>
    <property type="match status" value="1"/>
</dbReference>
<feature type="compositionally biased region" description="Low complexity" evidence="14">
    <location>
        <begin position="93"/>
        <end position="116"/>
    </location>
</feature>
<dbReference type="InterPro" id="IPR009000">
    <property type="entry name" value="Transl_B-barrel_sf"/>
</dbReference>
<evidence type="ECO:0000256" key="8">
    <source>
        <dbReference type="ARBA" id="ARBA00022723"/>
    </source>
</evidence>
<evidence type="ECO:0000256" key="12">
    <source>
        <dbReference type="ARBA" id="ARBA00023134"/>
    </source>
</evidence>
<dbReference type="NCBIfam" id="NF003078">
    <property type="entry name" value="PRK04004.1"/>
    <property type="match status" value="1"/>
</dbReference>
<feature type="compositionally biased region" description="Basic and acidic residues" evidence="14">
    <location>
        <begin position="124"/>
        <end position="170"/>
    </location>
</feature>
<dbReference type="NCBIfam" id="TIGR00231">
    <property type="entry name" value="small_GTP"/>
    <property type="match status" value="1"/>
</dbReference>
<dbReference type="AlphaFoldDB" id="I2CSG6"/>
<evidence type="ECO:0000256" key="2">
    <source>
        <dbReference type="ARBA" id="ARBA00004496"/>
    </source>
</evidence>
<dbReference type="InterPro" id="IPR036925">
    <property type="entry name" value="TIF_IF2_dom3_sf"/>
</dbReference>
<dbReference type="Gene3D" id="3.40.50.10050">
    <property type="entry name" value="Translation initiation factor IF- 2, domain 3"/>
    <property type="match status" value="1"/>
</dbReference>
<dbReference type="PROSITE" id="PS51722">
    <property type="entry name" value="G_TR_2"/>
    <property type="match status" value="1"/>
</dbReference>
<dbReference type="SUPFAM" id="SSF52540">
    <property type="entry name" value="P-loop containing nucleoside triphosphate hydrolases"/>
    <property type="match status" value="1"/>
</dbReference>
<evidence type="ECO:0000259" key="15">
    <source>
        <dbReference type="PROSITE" id="PS51722"/>
    </source>
</evidence>
<dbReference type="EC" id="3.6.5.3" evidence="4"/>
<dbReference type="EMBL" id="JU980786">
    <property type="protein sequence ID" value="AFJ69849.1"/>
    <property type="molecule type" value="mRNA"/>
</dbReference>
<proteinExistence type="evidence at transcript level"/>
<evidence type="ECO:0000256" key="10">
    <source>
        <dbReference type="ARBA" id="ARBA00022801"/>
    </source>
</evidence>
<sequence length="979" mass="109151">RENNRVLSIMGPKKGTTGPAAAKTEDEDLDALLTQYKAEVGIKEGEDAAAAKEEEESDDEETAGRGKEEGEKKEDKKKKKKKKKPAEKKEAAVADAKAAAGGKMSAQAKMILARQKALQEEEERLQQQREEEEKKIAAERAAEEAELAAKEEEKRLKKEKARAKMEKQKAEGTYMTKAQREKAMRARIALEQMKAAGMIAEGVGEGGAEGGGKPKRPVYGKKKKKPQPPPPPPPETAQEAPRQVPASAVKEHGGEEEMEEGVGEGREEAPAVDEDVPEDWESGPVEALAARVAHLDLQHHAHGYYEDEEDEMHKEREREREQYRLLGLARKKREEEERARQEEMDKEREEQDREQREAEYKKEEARKRRVAREEAALQSRSSEKLRSPICCIMGHVDTGKTKLLDNIRRTNVQEGEAGGITQQIGATFFPRDHILTRTKEANESFHLDVKLPGLLIIDTPGHESFTNLRSRGSTLCDIAILVIDLMHGLEPQTIESLQLLRRKRTPFVVALNKVDRCYAWKSIPNGPFRASLDAQEENTRREFQDRTDRIIVQLMEQSINSDLYWRNEDTAHTVSLVPTSAITGEGVCDLLLLLAKLTQERMSTALMYVETVQCTILEVKQVEGLGMTVDVVLVNGTLHEGDTIVVCTLDGPVVTTIRALLTPPPAKEIRVGSQFVHHQKIEAAMGIKIVATGLEKALAGTGIMVMGPDDDVEDIKEEVMRDITDVMGNLETDSRGVTVQASTLGALEALLEYLRKECKPPVPVARVGIGPIFKKDVTQTGTNIEKGLKEFACILAFDVKVDADARAHADELGVRIFTAEIIYHLFDQFSNYIKTFEEEKKEKAMATAVFPVILKIMPDHIFNAKDPIILGVQVLRGILRVNTPLVVTVGGLVELGVVTSIQSNHKELQQVGKGIQAAIKIENTKNPNIMFGRHFTAENPVYSRITRESIDALKSHFKDELSNDDWRLVIDLKKVFGIL</sequence>
<dbReference type="InterPro" id="IPR029459">
    <property type="entry name" value="EFTU-type"/>
</dbReference>
<keyword evidence="6" id="KW-0963">Cytoplasm</keyword>
<dbReference type="InterPro" id="IPR015760">
    <property type="entry name" value="TIF_IF2"/>
</dbReference>
<feature type="domain" description="Tr-type G" evidence="15">
    <location>
        <begin position="385"/>
        <end position="603"/>
    </location>
</feature>
<feature type="compositionally biased region" description="Basic residues" evidence="14">
    <location>
        <begin position="75"/>
        <end position="86"/>
    </location>
</feature>
<evidence type="ECO:0000256" key="14">
    <source>
        <dbReference type="SAM" id="MobiDB-lite"/>
    </source>
</evidence>
<dbReference type="SUPFAM" id="SSF52156">
    <property type="entry name" value="Initiation factor IF2/eIF5b, domain 3"/>
    <property type="match status" value="1"/>
</dbReference>
<feature type="region of interest" description="Disordered" evidence="14">
    <location>
        <begin position="202"/>
        <end position="294"/>
    </location>
</feature>
<reference evidence="16" key="1">
    <citation type="journal article" date="2012" name="Bioengineered">
        <title>Additional insights into the genome of the oleaginous model alga Nannochloropsis gaditana.</title>
        <authorList>
            <person name="Jinkerson R.E."/>
            <person name="Radakovits R."/>
            <person name="Posewitz M.C."/>
        </authorList>
    </citation>
    <scope>NUCLEOTIDE SEQUENCE</scope>
    <source>
        <strain evidence="16">CCMP526</strain>
    </source>
</reference>
<feature type="compositionally biased region" description="Basic and acidic residues" evidence="14">
    <location>
        <begin position="62"/>
        <end position="74"/>
    </location>
</feature>
<dbReference type="PRINTS" id="PR00315">
    <property type="entry name" value="ELONGATNFCT"/>
</dbReference>
<dbReference type="FunFam" id="3.40.50.300:FF:000112">
    <property type="entry name" value="Eukaryotic translation initiation factor 5B"/>
    <property type="match status" value="1"/>
</dbReference>
<accession>I2CSG6</accession>
<dbReference type="InterPro" id="IPR005225">
    <property type="entry name" value="Small_GTP-bd"/>
</dbReference>
<feature type="compositionally biased region" description="Basic residues" evidence="14">
    <location>
        <begin position="213"/>
        <end position="226"/>
    </location>
</feature>
<evidence type="ECO:0000256" key="1">
    <source>
        <dbReference type="ARBA" id="ARBA00004229"/>
    </source>
</evidence>
<dbReference type="Gene3D" id="3.40.50.300">
    <property type="entry name" value="P-loop containing nucleotide triphosphate hydrolases"/>
    <property type="match status" value="1"/>
</dbReference>
<dbReference type="PANTHER" id="PTHR43381:SF4">
    <property type="entry name" value="EUKARYOTIC TRANSLATION INITIATION FACTOR 5B"/>
    <property type="match status" value="1"/>
</dbReference>
<organism evidence="16">
    <name type="scientific">Nannochloropsis gaditana (strain CCMP526)</name>
    <name type="common">Green microalga</name>
    <name type="synonym">Microchloropsis gaditana</name>
    <dbReference type="NCBI Taxonomy" id="1093141"/>
    <lineage>
        <taxon>Eukaryota</taxon>
        <taxon>Sar</taxon>
        <taxon>Stramenopiles</taxon>
        <taxon>Ochrophyta</taxon>
        <taxon>Eustigmatophyceae</taxon>
        <taxon>Eustigmatales</taxon>
        <taxon>Monodopsidaceae</taxon>
        <taxon>Nannochloropsis</taxon>
    </lineage>
</organism>
<dbReference type="FunFam" id="3.40.50.10050:FF:000002">
    <property type="entry name" value="Eukaryotic translation initiation factor 5B"/>
    <property type="match status" value="1"/>
</dbReference>
<gene>
    <name evidence="16" type="ORF">NGATSA_3057300</name>
</gene>
<feature type="region of interest" description="Disordered" evidence="14">
    <location>
        <begin position="40"/>
        <end position="179"/>
    </location>
</feature>
<feature type="compositionally biased region" description="Basic and acidic residues" evidence="14">
    <location>
        <begin position="40"/>
        <end position="52"/>
    </location>
</feature>
<keyword evidence="11" id="KW-0648">Protein biosynthesis</keyword>
<keyword evidence="9" id="KW-0547">Nucleotide-binding</keyword>
<evidence type="ECO:0000256" key="3">
    <source>
        <dbReference type="ARBA" id="ARBA00007733"/>
    </source>
</evidence>
<evidence type="ECO:0000313" key="16">
    <source>
        <dbReference type="EMBL" id="AFJ69849.1"/>
    </source>
</evidence>
<feature type="compositionally biased region" description="Acidic residues" evidence="14">
    <location>
        <begin position="270"/>
        <end position="281"/>
    </location>
</feature>
<dbReference type="Pfam" id="PF11987">
    <property type="entry name" value="IF-2"/>
    <property type="match status" value="1"/>
</dbReference>
<dbReference type="Gene3D" id="2.40.30.10">
    <property type="entry name" value="Translation factors"/>
    <property type="match status" value="2"/>
</dbReference>
<comment type="similarity">
    <text evidence="3">Belongs to the TRAFAC class translation factor GTPase superfamily. Classic translation factor GTPase family. IF-2 subfamily.</text>
</comment>
<evidence type="ECO:0000256" key="7">
    <source>
        <dbReference type="ARBA" id="ARBA00022540"/>
    </source>
</evidence>
<dbReference type="Pfam" id="PF00009">
    <property type="entry name" value="GTP_EFTU"/>
    <property type="match status" value="1"/>
</dbReference>
<name>I2CSG6_NANGC</name>
<dbReference type="SUPFAM" id="SSF50447">
    <property type="entry name" value="Translation proteins"/>
    <property type="match status" value="1"/>
</dbReference>
<dbReference type="InterPro" id="IPR000795">
    <property type="entry name" value="T_Tr_GTP-bd_dom"/>
</dbReference>
<keyword evidence="12" id="KW-0342">GTP-binding</keyword>
<reference evidence="16" key="2">
    <citation type="journal article" date="2012" name="Nat. Commun.">
        <title>Draft genome sequence and genetic transformation of the oleaginous alga Nannochloropis gaditana.</title>
        <authorList>
            <person name="Radakovits R."/>
            <person name="Jinkerson R.E."/>
            <person name="Fuerstenberg S.I."/>
            <person name="Tae H."/>
            <person name="Settlage R.E."/>
            <person name="Boore J.L."/>
            <person name="Posewitz M.C."/>
        </authorList>
    </citation>
    <scope>NUCLEOTIDE SEQUENCE</scope>
    <source>
        <strain evidence="16">CCMP526</strain>
    </source>
</reference>
<dbReference type="PANTHER" id="PTHR43381">
    <property type="entry name" value="TRANSLATION INITIATION FACTOR IF-2-RELATED"/>
    <property type="match status" value="1"/>
</dbReference>
<feature type="non-terminal residue" evidence="16">
    <location>
        <position position="1"/>
    </location>
</feature>
<dbReference type="FunFam" id="2.40.30.10:FF:000026">
    <property type="entry name" value="Eukaryotic translation initiation factor 5B"/>
    <property type="match status" value="1"/>
</dbReference>
<dbReference type="CDD" id="cd03703">
    <property type="entry name" value="aeIF5B_II"/>
    <property type="match status" value="1"/>
</dbReference>
<evidence type="ECO:0000256" key="6">
    <source>
        <dbReference type="ARBA" id="ARBA00022490"/>
    </source>
</evidence>
<evidence type="ECO:0000256" key="4">
    <source>
        <dbReference type="ARBA" id="ARBA00011986"/>
    </source>
</evidence>
<evidence type="ECO:0000256" key="13">
    <source>
        <dbReference type="ARBA" id="ARBA00032478"/>
    </source>
</evidence>
<dbReference type="GO" id="GO:0009507">
    <property type="term" value="C:chloroplast"/>
    <property type="evidence" value="ECO:0007669"/>
    <property type="project" value="UniProtKB-SubCell"/>
</dbReference>
<dbReference type="InterPro" id="IPR023115">
    <property type="entry name" value="TIF_IF2_dom3"/>
</dbReference>
<protein>
    <recommendedName>
        <fullName evidence="5">Eukaryotic translation initiation factor 5B</fullName>
        <ecNumber evidence="4">3.6.5.3</ecNumber>
    </recommendedName>
    <alternativeName>
        <fullName evidence="13">Translation initiation factor IF-2</fullName>
    </alternativeName>
</protein>
<dbReference type="CDD" id="cd01887">
    <property type="entry name" value="IF2_eIF5B"/>
    <property type="match status" value="1"/>
</dbReference>
<dbReference type="GO" id="GO:0005739">
    <property type="term" value="C:mitochondrion"/>
    <property type="evidence" value="ECO:0007669"/>
    <property type="project" value="TreeGrafter"/>
</dbReference>
<keyword evidence="10" id="KW-0378">Hydrolase</keyword>
<dbReference type="GO" id="GO:0046872">
    <property type="term" value="F:metal ion binding"/>
    <property type="evidence" value="ECO:0007669"/>
    <property type="project" value="UniProtKB-KW"/>
</dbReference>
<evidence type="ECO:0000256" key="5">
    <source>
        <dbReference type="ARBA" id="ARBA00013824"/>
    </source>
</evidence>
<dbReference type="GO" id="GO:0005525">
    <property type="term" value="F:GTP binding"/>
    <property type="evidence" value="ECO:0007669"/>
    <property type="project" value="UniProtKB-KW"/>
</dbReference>
<keyword evidence="7 16" id="KW-0396">Initiation factor</keyword>
<dbReference type="Pfam" id="PF14578">
    <property type="entry name" value="GTP_EFTU_D4"/>
    <property type="match status" value="1"/>
</dbReference>
<evidence type="ECO:0000256" key="9">
    <source>
        <dbReference type="ARBA" id="ARBA00022741"/>
    </source>
</evidence>
<feature type="region of interest" description="Disordered" evidence="14">
    <location>
        <begin position="1"/>
        <end position="27"/>
    </location>
</feature>